<dbReference type="NCBIfam" id="TIGR00836">
    <property type="entry name" value="amt"/>
    <property type="match status" value="1"/>
</dbReference>
<dbReference type="Proteomes" id="UP000886721">
    <property type="component" value="Unassembled WGS sequence"/>
</dbReference>
<keyword evidence="7 9" id="KW-0924">Ammonia transport</keyword>
<proteinExistence type="inferred from homology"/>
<reference evidence="11" key="1">
    <citation type="journal article" date="2021" name="PeerJ">
        <title>Extensive microbial diversity within the chicken gut microbiome revealed by metagenomics and culture.</title>
        <authorList>
            <person name="Gilroy R."/>
            <person name="Ravi A."/>
            <person name="Getino M."/>
            <person name="Pursley I."/>
            <person name="Horton D.L."/>
            <person name="Alikhan N.F."/>
            <person name="Baker D."/>
            <person name="Gharbi K."/>
            <person name="Hall N."/>
            <person name="Watson M."/>
            <person name="Adriaenssens E.M."/>
            <person name="Foster-Nyarko E."/>
            <person name="Jarju S."/>
            <person name="Secka A."/>
            <person name="Antonio M."/>
            <person name="Oren A."/>
            <person name="Chaudhuri R.R."/>
            <person name="La Ragione R."/>
            <person name="Hildebrand F."/>
            <person name="Pallen M.J."/>
        </authorList>
    </citation>
    <scope>NUCLEOTIDE SEQUENCE</scope>
    <source>
        <strain evidence="11">CHK191-13928</strain>
    </source>
</reference>
<feature type="domain" description="Ammonium transporter AmtB-like" evidence="10">
    <location>
        <begin position="8"/>
        <end position="405"/>
    </location>
</feature>
<feature type="transmembrane region" description="Helical" evidence="9">
    <location>
        <begin position="6"/>
        <end position="31"/>
    </location>
</feature>
<feature type="transmembrane region" description="Helical" evidence="9">
    <location>
        <begin position="353"/>
        <end position="382"/>
    </location>
</feature>
<evidence type="ECO:0000256" key="5">
    <source>
        <dbReference type="ARBA" id="ARBA00022989"/>
    </source>
</evidence>
<feature type="transmembrane region" description="Helical" evidence="9">
    <location>
        <begin position="280"/>
        <end position="301"/>
    </location>
</feature>
<dbReference type="SUPFAM" id="SSF111352">
    <property type="entry name" value="Ammonium transporter"/>
    <property type="match status" value="1"/>
</dbReference>
<dbReference type="Gene3D" id="1.10.3430.10">
    <property type="entry name" value="Ammonium transporter AmtB like domains"/>
    <property type="match status" value="1"/>
</dbReference>
<keyword evidence="4 9" id="KW-0812">Transmembrane</keyword>
<comment type="similarity">
    <text evidence="2 9">Belongs to the ammonia transporter channel (TC 1.A.11.2) family.</text>
</comment>
<evidence type="ECO:0000256" key="6">
    <source>
        <dbReference type="ARBA" id="ARBA00023136"/>
    </source>
</evidence>
<keyword evidence="3 9" id="KW-0813">Transport</keyword>
<feature type="transmembrane region" description="Helical" evidence="9">
    <location>
        <begin position="226"/>
        <end position="247"/>
    </location>
</feature>
<keyword evidence="6 9" id="KW-0472">Membrane</keyword>
<evidence type="ECO:0000256" key="1">
    <source>
        <dbReference type="ARBA" id="ARBA00004141"/>
    </source>
</evidence>
<protein>
    <recommendedName>
        <fullName evidence="8 9">Ammonium transporter</fullName>
    </recommendedName>
</protein>
<comment type="caution">
    <text evidence="11">The sequence shown here is derived from an EMBL/GenBank/DDBJ whole genome shotgun (WGS) entry which is preliminary data.</text>
</comment>
<dbReference type="PROSITE" id="PS01219">
    <property type="entry name" value="AMMONIUM_TRANSP"/>
    <property type="match status" value="1"/>
</dbReference>
<evidence type="ECO:0000313" key="12">
    <source>
        <dbReference type="Proteomes" id="UP000886721"/>
    </source>
</evidence>
<organism evidence="11 12">
    <name type="scientific">Candidatus Anaerostipes excrementavium</name>
    <dbReference type="NCBI Taxonomy" id="2838463"/>
    <lineage>
        <taxon>Bacteria</taxon>
        <taxon>Bacillati</taxon>
        <taxon>Bacillota</taxon>
        <taxon>Clostridia</taxon>
        <taxon>Lachnospirales</taxon>
        <taxon>Lachnospiraceae</taxon>
        <taxon>Anaerostipes</taxon>
    </lineage>
</organism>
<evidence type="ECO:0000259" key="10">
    <source>
        <dbReference type="Pfam" id="PF00909"/>
    </source>
</evidence>
<evidence type="ECO:0000256" key="2">
    <source>
        <dbReference type="ARBA" id="ARBA00005887"/>
    </source>
</evidence>
<dbReference type="GO" id="GO:0008519">
    <property type="term" value="F:ammonium channel activity"/>
    <property type="evidence" value="ECO:0007669"/>
    <property type="project" value="InterPro"/>
</dbReference>
<evidence type="ECO:0000256" key="7">
    <source>
        <dbReference type="ARBA" id="ARBA00023177"/>
    </source>
</evidence>
<dbReference type="InterPro" id="IPR018047">
    <property type="entry name" value="Ammonium_transpt_CS"/>
</dbReference>
<feature type="transmembrane region" description="Helical" evidence="9">
    <location>
        <begin position="43"/>
        <end position="62"/>
    </location>
</feature>
<feature type="transmembrane region" description="Helical" evidence="9">
    <location>
        <begin position="165"/>
        <end position="182"/>
    </location>
</feature>
<sequence length="412" mass="43430">MNAGDTGFILLCASFVFFMTPGLAFFYGGLVRRKNVGNTMMQCVFIMGISIVMWILFGYALAFGGNHGGIIGGAKWFFFQGVGMEPGPYADTIPNLAFAAFQMMFAMITPALITGSVVGRMRFKSLVLFIILWSLIVYYPMAHMVWGEGGFLAEIGSVDFAGGNVVHITSGVSGLVLAILLGKRKGYDQGAYHVHNTPFVFLGAALLWFGWFGFNAGSALAANGLAAHAFMTTAISAAAGLVSWMLIETFTAGKPTLVGASTGLVIGLVAITPGAGFVPIWASLIIGLLVSPICFFGVKLVKGKLGIDDALDAFGCHGIGGIWGGIATGLFGLNSINDVARWDGLVFGETKLFVAQIIGIVVSIAAAVIGTLICASVVKLFGPMRVTDKEERIGLDISEHNENAYPSFNGLD</sequence>
<dbReference type="PANTHER" id="PTHR43029:SF10">
    <property type="entry name" value="AMMONIUM TRANSPORTER MEP2"/>
    <property type="match status" value="1"/>
</dbReference>
<dbReference type="EMBL" id="DXEM01000006">
    <property type="protein sequence ID" value="HIX66868.1"/>
    <property type="molecule type" value="Genomic_DNA"/>
</dbReference>
<evidence type="ECO:0000256" key="3">
    <source>
        <dbReference type="ARBA" id="ARBA00022448"/>
    </source>
</evidence>
<feature type="transmembrane region" description="Helical" evidence="9">
    <location>
        <begin position="313"/>
        <end position="333"/>
    </location>
</feature>
<feature type="transmembrane region" description="Helical" evidence="9">
    <location>
        <begin position="194"/>
        <end position="214"/>
    </location>
</feature>
<evidence type="ECO:0000256" key="8">
    <source>
        <dbReference type="ARBA" id="ARBA00050025"/>
    </source>
</evidence>
<accession>A0A9D2B8I4</accession>
<dbReference type="InterPro" id="IPR001905">
    <property type="entry name" value="Ammonium_transpt"/>
</dbReference>
<dbReference type="InterPro" id="IPR029020">
    <property type="entry name" value="Ammonium/urea_transptr"/>
</dbReference>
<comment type="subcellular location">
    <subcellularLocation>
        <location evidence="9">Cell membrane</location>
        <topology evidence="9">Multi-pass membrane protein</topology>
    </subcellularLocation>
    <subcellularLocation>
        <location evidence="1">Membrane</location>
        <topology evidence="1">Multi-pass membrane protein</topology>
    </subcellularLocation>
</comment>
<dbReference type="PANTHER" id="PTHR43029">
    <property type="entry name" value="AMMONIUM TRANSPORTER MEP2"/>
    <property type="match status" value="1"/>
</dbReference>
<name>A0A9D2B8I4_9FIRM</name>
<dbReference type="InterPro" id="IPR024041">
    <property type="entry name" value="NH4_transpt_AmtB-like_dom"/>
</dbReference>
<feature type="transmembrane region" description="Helical" evidence="9">
    <location>
        <begin position="96"/>
        <end position="119"/>
    </location>
</feature>
<dbReference type="AlphaFoldDB" id="A0A9D2B8I4"/>
<gene>
    <name evidence="11" type="ORF">H9735_01930</name>
</gene>
<keyword evidence="5 9" id="KW-1133">Transmembrane helix</keyword>
<dbReference type="Pfam" id="PF00909">
    <property type="entry name" value="Ammonium_transp"/>
    <property type="match status" value="1"/>
</dbReference>
<feature type="transmembrane region" description="Helical" evidence="9">
    <location>
        <begin position="126"/>
        <end position="145"/>
    </location>
</feature>
<evidence type="ECO:0000256" key="9">
    <source>
        <dbReference type="RuleBase" id="RU362002"/>
    </source>
</evidence>
<dbReference type="GO" id="GO:0005886">
    <property type="term" value="C:plasma membrane"/>
    <property type="evidence" value="ECO:0007669"/>
    <property type="project" value="UniProtKB-SubCell"/>
</dbReference>
<evidence type="ECO:0000313" key="11">
    <source>
        <dbReference type="EMBL" id="HIX66868.1"/>
    </source>
</evidence>
<reference evidence="11" key="2">
    <citation type="submission" date="2021-04" db="EMBL/GenBank/DDBJ databases">
        <authorList>
            <person name="Gilroy R."/>
        </authorList>
    </citation>
    <scope>NUCLEOTIDE SEQUENCE</scope>
    <source>
        <strain evidence="11">CHK191-13928</strain>
    </source>
</reference>
<feature type="transmembrane region" description="Helical" evidence="9">
    <location>
        <begin position="256"/>
        <end position="274"/>
    </location>
</feature>
<evidence type="ECO:0000256" key="4">
    <source>
        <dbReference type="ARBA" id="ARBA00022692"/>
    </source>
</evidence>